<organism evidence="2 3">
    <name type="scientific">Okibacterium fritillariae</name>
    <dbReference type="NCBI Taxonomy" id="123320"/>
    <lineage>
        <taxon>Bacteria</taxon>
        <taxon>Bacillati</taxon>
        <taxon>Actinomycetota</taxon>
        <taxon>Actinomycetes</taxon>
        <taxon>Micrococcales</taxon>
        <taxon>Microbacteriaceae</taxon>
        <taxon>Okibacterium</taxon>
    </lineage>
</organism>
<dbReference type="AlphaFoldDB" id="A0A1T5J0K5"/>
<accession>A0A1T5J0K5</accession>
<gene>
    <name evidence="2" type="ORF">SAMN06309945_1093</name>
</gene>
<dbReference type="Proteomes" id="UP000190857">
    <property type="component" value="Unassembled WGS sequence"/>
</dbReference>
<evidence type="ECO:0000313" key="2">
    <source>
        <dbReference type="EMBL" id="SKC44930.1"/>
    </source>
</evidence>
<evidence type="ECO:0000256" key="1">
    <source>
        <dbReference type="SAM" id="MobiDB-lite"/>
    </source>
</evidence>
<dbReference type="NCBIfam" id="NF040893">
    <property type="entry name" value="SAVMC3_10250"/>
    <property type="match status" value="1"/>
</dbReference>
<feature type="region of interest" description="Disordered" evidence="1">
    <location>
        <begin position="226"/>
        <end position="251"/>
    </location>
</feature>
<evidence type="ECO:0000313" key="3">
    <source>
        <dbReference type="Proteomes" id="UP000190857"/>
    </source>
</evidence>
<proteinExistence type="predicted"/>
<dbReference type="InterPro" id="IPR054284">
    <property type="entry name" value="DUF7019"/>
</dbReference>
<protein>
    <submittedName>
        <fullName evidence="2">Uncharacterized protein</fullName>
    </submittedName>
</protein>
<sequence>MWPRRTSVIEYLYVSKSKLEALEERGKRFSKDAMTIGLPSSLATAHASFKSTQGNEAVARLRRLESAFGVIPSFEARTNAERDWVGYSGRMRWATMYRDSGRDGEDEVAVFTSANPTPPGQTRLVLLGSTQHLLTETRSVGRMGSSSDALYDLVRRPSLIDLQGVELPRSAVDAARHLSRILDDDGPRWQFAPLEGIARVLHIFDDGLAERTVIATPLFVRIGEPGGKQSRRRAARQASDVKKFGTSYMGR</sequence>
<name>A0A1T5J0K5_9MICO</name>
<dbReference type="Pfam" id="PF22880">
    <property type="entry name" value="DUF7019"/>
    <property type="match status" value="1"/>
</dbReference>
<keyword evidence="3" id="KW-1185">Reference proteome</keyword>
<dbReference type="EMBL" id="FUZP01000001">
    <property type="protein sequence ID" value="SKC44930.1"/>
    <property type="molecule type" value="Genomic_DNA"/>
</dbReference>
<reference evidence="2 3" key="1">
    <citation type="submission" date="2017-02" db="EMBL/GenBank/DDBJ databases">
        <authorList>
            <person name="Peterson S.W."/>
        </authorList>
    </citation>
    <scope>NUCLEOTIDE SEQUENCE [LARGE SCALE GENOMIC DNA]</scope>
    <source>
        <strain evidence="2 3">VKM Ac-2059</strain>
    </source>
</reference>